<feature type="compositionally biased region" description="Basic and acidic residues" evidence="4">
    <location>
        <begin position="160"/>
        <end position="174"/>
    </location>
</feature>
<feature type="non-terminal residue" evidence="5">
    <location>
        <position position="1"/>
    </location>
</feature>
<keyword evidence="6" id="KW-1185">Reference proteome</keyword>
<organism evidence="5 6">
    <name type="scientific">Colletotrichum tofieldiae</name>
    <dbReference type="NCBI Taxonomy" id="708197"/>
    <lineage>
        <taxon>Eukaryota</taxon>
        <taxon>Fungi</taxon>
        <taxon>Dikarya</taxon>
        <taxon>Ascomycota</taxon>
        <taxon>Pezizomycotina</taxon>
        <taxon>Sordariomycetes</taxon>
        <taxon>Hypocreomycetidae</taxon>
        <taxon>Glomerellales</taxon>
        <taxon>Glomerellaceae</taxon>
        <taxon>Colletotrichum</taxon>
        <taxon>Colletotrichum spaethianum species complex</taxon>
    </lineage>
</organism>
<feature type="compositionally biased region" description="Polar residues" evidence="4">
    <location>
        <begin position="134"/>
        <end position="149"/>
    </location>
</feature>
<keyword evidence="2 3" id="KW-0040">ANK repeat</keyword>
<dbReference type="AlphaFoldDB" id="A0A161V411"/>
<evidence type="ECO:0000256" key="2">
    <source>
        <dbReference type="ARBA" id="ARBA00023043"/>
    </source>
</evidence>
<accession>A0A161V411</accession>
<dbReference type="PANTHER" id="PTHR24189">
    <property type="entry name" value="MYOTROPHIN"/>
    <property type="match status" value="1"/>
</dbReference>
<feature type="region of interest" description="Disordered" evidence="4">
    <location>
        <begin position="91"/>
        <end position="196"/>
    </location>
</feature>
<sequence>LSSARSATSLSIPIVYCPPYHSLRRSTSPNVTRLWRPAITLSAMSASPSSSHATQTGRPSLWNDSSERRLARLYVYTTLPLKKIVEVVHKSTPGNKDCPGKDSANKKLNSILDKEPRWLHPRTRTDMDRRISALDSSPTRQTTPENAFSPTYPRSISSDSRSRLSVKPDFKHESGNSPTVHDFQPFEHSRSSSAGWGPPVAGPLPTLVTTDFASVPPPEIGIRRQTTTLTLQEVLSQYSTGFIRQVDKLLKRYTMPSNTMMNQSPMDEDRPATADSNPASWIFEYNAPRGNSEAGVRPLPGDFLNLHRHMTSRGFCADGLPEHDSRSCFCHVKNELTDESWVTEAGPSPYAQYVLRNGVPPDGRLDCRDAFGNTILHLLAAGDAHHDLLFRAIESSPNSSATNSAGQTFLHVLNDTWFSRKAGSLFQLIKRLQRSDLWYVRDVYGRNFCHILHSKGPNILDQDTKNALLKQFDAMEYCRRDAFGNIPESAPIGLPVRRAYSAAVGQEMSSAWDSHTLRQVSSPIEQQAELLRLVNEAHRNTRAQDTQGRNGLHCLADAILSQDSLFAKFPQHFTNPGAEEQQPTTSSRKRKYNKPVLGKALSDSSKDRLTIRERIVRDLIELGADPNHYDKYGNTVLMAFVAQLPEDDDYKKPVQILEFLIEAGADVNARNKNGETALHIAVRRGKKLAMRTLVQHGANAQARDVEGRSILEVADRMVTSSKHNIHYSHYEACHAWLSGQAKAVQSPTIHQEWELRES</sequence>
<comment type="caution">
    <text evidence="5">The sequence shown here is derived from an EMBL/GenBank/DDBJ whole genome shotgun (WGS) entry which is preliminary data.</text>
</comment>
<gene>
    <name evidence="5" type="ORF">CT0861_07217</name>
</gene>
<dbReference type="Pfam" id="PF12796">
    <property type="entry name" value="Ank_2"/>
    <property type="match status" value="1"/>
</dbReference>
<evidence type="ECO:0000256" key="3">
    <source>
        <dbReference type="PROSITE-ProRule" id="PRU00023"/>
    </source>
</evidence>
<dbReference type="InterPro" id="IPR002110">
    <property type="entry name" value="Ankyrin_rpt"/>
</dbReference>
<evidence type="ECO:0000313" key="6">
    <source>
        <dbReference type="Proteomes" id="UP000076552"/>
    </source>
</evidence>
<dbReference type="InterPro" id="IPR050745">
    <property type="entry name" value="Multifunctional_regulatory"/>
</dbReference>
<feature type="region of interest" description="Disordered" evidence="4">
    <location>
        <begin position="573"/>
        <end position="599"/>
    </location>
</feature>
<reference evidence="5 6" key="1">
    <citation type="submission" date="2015-06" db="EMBL/GenBank/DDBJ databases">
        <title>Survival trade-offs in plant roots during colonization by closely related pathogenic and mutualistic fungi.</title>
        <authorList>
            <person name="Hacquard S."/>
            <person name="Kracher B."/>
            <person name="Hiruma K."/>
            <person name="Weinman A."/>
            <person name="Muench P."/>
            <person name="Garrido Oter R."/>
            <person name="Ver Loren van Themaat E."/>
            <person name="Dallerey J.-F."/>
            <person name="Damm U."/>
            <person name="Henrissat B."/>
            <person name="Lespinet O."/>
            <person name="Thon M."/>
            <person name="Kemen E."/>
            <person name="McHardy A.C."/>
            <person name="Schulze-Lefert P."/>
            <person name="O'Connell R.J."/>
        </authorList>
    </citation>
    <scope>NUCLEOTIDE SEQUENCE [LARGE SCALE GENOMIC DNA]</scope>
    <source>
        <strain evidence="5 6">0861</strain>
    </source>
</reference>
<dbReference type="InterPro" id="IPR036770">
    <property type="entry name" value="Ankyrin_rpt-contain_sf"/>
</dbReference>
<feature type="compositionally biased region" description="Basic and acidic residues" evidence="4">
    <location>
        <begin position="112"/>
        <end position="132"/>
    </location>
</feature>
<name>A0A161V411_9PEZI</name>
<feature type="repeat" description="ANK" evidence="3">
    <location>
        <begin position="673"/>
        <end position="705"/>
    </location>
</feature>
<dbReference type="STRING" id="708197.A0A161V411"/>
<dbReference type="PANTHER" id="PTHR24189:SF50">
    <property type="entry name" value="ANKYRIN REPEAT AND SOCS BOX PROTEIN 2"/>
    <property type="match status" value="1"/>
</dbReference>
<protein>
    <submittedName>
        <fullName evidence="5">Ankyrin repeat protein</fullName>
    </submittedName>
</protein>
<evidence type="ECO:0000256" key="1">
    <source>
        <dbReference type="ARBA" id="ARBA00022737"/>
    </source>
</evidence>
<dbReference type="PROSITE" id="PS50297">
    <property type="entry name" value="ANK_REP_REGION"/>
    <property type="match status" value="1"/>
</dbReference>
<evidence type="ECO:0000256" key="4">
    <source>
        <dbReference type="SAM" id="MobiDB-lite"/>
    </source>
</evidence>
<proteinExistence type="predicted"/>
<dbReference type="PROSITE" id="PS50088">
    <property type="entry name" value="ANK_REPEAT"/>
    <property type="match status" value="1"/>
</dbReference>
<dbReference type="EMBL" id="LFIV01000012">
    <property type="protein sequence ID" value="KZL76831.1"/>
    <property type="molecule type" value="Genomic_DNA"/>
</dbReference>
<dbReference type="SMART" id="SM00248">
    <property type="entry name" value="ANK"/>
    <property type="match status" value="4"/>
</dbReference>
<dbReference type="Proteomes" id="UP000076552">
    <property type="component" value="Unassembled WGS sequence"/>
</dbReference>
<dbReference type="SUPFAM" id="SSF48403">
    <property type="entry name" value="Ankyrin repeat"/>
    <property type="match status" value="1"/>
</dbReference>
<evidence type="ECO:0000313" key="5">
    <source>
        <dbReference type="EMBL" id="KZL76831.1"/>
    </source>
</evidence>
<dbReference type="Gene3D" id="1.25.40.20">
    <property type="entry name" value="Ankyrin repeat-containing domain"/>
    <property type="match status" value="2"/>
</dbReference>
<keyword evidence="1" id="KW-0677">Repeat</keyword>